<comment type="caution">
    <text evidence="1">The sequence shown here is derived from an EMBL/GenBank/DDBJ whole genome shotgun (WGS) entry which is preliminary data.</text>
</comment>
<proteinExistence type="predicted"/>
<keyword evidence="2" id="KW-1185">Reference proteome</keyword>
<gene>
    <name evidence="1" type="ORF">J7I42_34495</name>
</gene>
<dbReference type="Proteomes" id="UP000677244">
    <property type="component" value="Unassembled WGS sequence"/>
</dbReference>
<reference evidence="1 2" key="1">
    <citation type="submission" date="2021-03" db="EMBL/GenBank/DDBJ databases">
        <title>Assistant Professor.</title>
        <authorList>
            <person name="Huq M.A."/>
        </authorList>
    </citation>
    <scope>NUCLEOTIDE SEQUENCE [LARGE SCALE GENOMIC DNA]</scope>
    <source>
        <strain evidence="1 2">MAH-29</strain>
    </source>
</reference>
<evidence type="ECO:0000313" key="1">
    <source>
        <dbReference type="EMBL" id="MBO9205451.1"/>
    </source>
</evidence>
<evidence type="ECO:0000313" key="2">
    <source>
        <dbReference type="Proteomes" id="UP000677244"/>
    </source>
</evidence>
<dbReference type="RefSeq" id="WP_209145029.1">
    <property type="nucleotide sequence ID" value="NZ_JAGHKO010000024.1"/>
</dbReference>
<organism evidence="1 2">
    <name type="scientific">Niastella soli</name>
    <dbReference type="NCBI Taxonomy" id="2821487"/>
    <lineage>
        <taxon>Bacteria</taxon>
        <taxon>Pseudomonadati</taxon>
        <taxon>Bacteroidota</taxon>
        <taxon>Chitinophagia</taxon>
        <taxon>Chitinophagales</taxon>
        <taxon>Chitinophagaceae</taxon>
        <taxon>Niastella</taxon>
    </lineage>
</organism>
<dbReference type="EMBL" id="JAGHKO010000024">
    <property type="protein sequence ID" value="MBO9205451.1"/>
    <property type="molecule type" value="Genomic_DNA"/>
</dbReference>
<sequence>MKLDFDYIDAYKFTIGKTYLYGNLDSFLSEMGLPNMVTLKKDFNIHSKADLDQVLSTAKTPEIATLHYPGIDMWYGYENDIIPSTIDFRKTDKSVTYGTTIFNKAYTIDQFKKQFPISANHKSALSQSFFEIVTLENGKNMKHFYVVRKSKDDPNATPLIEFTFDKGNLIFLTFSNF</sequence>
<name>A0ABS3Z7L6_9BACT</name>
<protein>
    <submittedName>
        <fullName evidence="1">Uncharacterized protein</fullName>
    </submittedName>
</protein>
<accession>A0ABS3Z7L6</accession>